<feature type="compositionally biased region" description="Polar residues" evidence="1">
    <location>
        <begin position="58"/>
        <end position="76"/>
    </location>
</feature>
<accession>A0A382BK42</accession>
<protein>
    <submittedName>
        <fullName evidence="2">Uncharacterized protein</fullName>
    </submittedName>
</protein>
<evidence type="ECO:0000313" key="2">
    <source>
        <dbReference type="EMBL" id="SVB14200.1"/>
    </source>
</evidence>
<dbReference type="EMBL" id="UINC01030202">
    <property type="protein sequence ID" value="SVB14200.1"/>
    <property type="molecule type" value="Genomic_DNA"/>
</dbReference>
<reference evidence="2" key="1">
    <citation type="submission" date="2018-05" db="EMBL/GenBank/DDBJ databases">
        <authorList>
            <person name="Lanie J.A."/>
            <person name="Ng W.-L."/>
            <person name="Kazmierczak K.M."/>
            <person name="Andrzejewski T.M."/>
            <person name="Davidsen T.M."/>
            <person name="Wayne K.J."/>
            <person name="Tettelin H."/>
            <person name="Glass J.I."/>
            <person name="Rusch D."/>
            <person name="Podicherti R."/>
            <person name="Tsui H.-C.T."/>
            <person name="Winkler M.E."/>
        </authorList>
    </citation>
    <scope>NUCLEOTIDE SEQUENCE</scope>
</reference>
<name>A0A382BK42_9ZZZZ</name>
<sequence>MTPRLRLLLMGLGLSMSVLIFDQINNYRVKSSKKASRARSTPKKQVITKKEETPVTVAASTPRVSNDQRRSAQTSQLVGWQRNPFSTFSLSTESNTEVGFNSEKIIEADKSILLKNLERYNVEIVAEFNNDKVVLIDGKRFRQGEFLNEILIETIENDQITFKMGNTRVIKSVGN</sequence>
<proteinExistence type="predicted"/>
<organism evidence="2">
    <name type="scientific">marine metagenome</name>
    <dbReference type="NCBI Taxonomy" id="408172"/>
    <lineage>
        <taxon>unclassified sequences</taxon>
        <taxon>metagenomes</taxon>
        <taxon>ecological metagenomes</taxon>
    </lineage>
</organism>
<dbReference type="AlphaFoldDB" id="A0A382BK42"/>
<evidence type="ECO:0000256" key="1">
    <source>
        <dbReference type="SAM" id="MobiDB-lite"/>
    </source>
</evidence>
<gene>
    <name evidence="2" type="ORF">METZ01_LOCUS167054</name>
</gene>
<feature type="region of interest" description="Disordered" evidence="1">
    <location>
        <begin position="53"/>
        <end position="76"/>
    </location>
</feature>